<reference evidence="4 5" key="1">
    <citation type="submission" date="2024-07" db="EMBL/GenBank/DDBJ databases">
        <title>Section-level genome sequencing and comparative genomics of Aspergillus sections Usti and Cavernicolus.</title>
        <authorList>
            <consortium name="Lawrence Berkeley National Laboratory"/>
            <person name="Nybo J.L."/>
            <person name="Vesth T.C."/>
            <person name="Theobald S."/>
            <person name="Frisvad J.C."/>
            <person name="Larsen T.O."/>
            <person name="Kjaerboelling I."/>
            <person name="Rothschild-Mancinelli K."/>
            <person name="Lyhne E.K."/>
            <person name="Kogle M.E."/>
            <person name="Barry K."/>
            <person name="Clum A."/>
            <person name="Na H."/>
            <person name="Ledsgaard L."/>
            <person name="Lin J."/>
            <person name="Lipzen A."/>
            <person name="Kuo A."/>
            <person name="Riley R."/>
            <person name="Mondo S."/>
            <person name="Labutti K."/>
            <person name="Haridas S."/>
            <person name="Pangalinan J."/>
            <person name="Salamov A.A."/>
            <person name="Simmons B.A."/>
            <person name="Magnuson J.K."/>
            <person name="Chen J."/>
            <person name="Drula E."/>
            <person name="Henrissat B."/>
            <person name="Wiebenga A."/>
            <person name="Lubbers R.J."/>
            <person name="Gomes A.C."/>
            <person name="Makela M.R."/>
            <person name="Stajich J."/>
            <person name="Grigoriev I.V."/>
            <person name="Mortensen U.H."/>
            <person name="De Vries R.P."/>
            <person name="Baker S.E."/>
            <person name="Andersen M.R."/>
        </authorList>
    </citation>
    <scope>NUCLEOTIDE SEQUENCE [LARGE SCALE GENOMIC DNA]</scope>
    <source>
        <strain evidence="4 5">CBS 123904</strain>
    </source>
</reference>
<dbReference type="SUPFAM" id="SSF51011">
    <property type="entry name" value="Glycosyl hydrolase domain"/>
    <property type="match status" value="1"/>
</dbReference>
<protein>
    <submittedName>
        <fullName evidence="4">Glycoside hydrolase</fullName>
    </submittedName>
</protein>
<keyword evidence="4" id="KW-0378">Hydrolase</keyword>
<keyword evidence="2" id="KW-0462">Maltose metabolism</keyword>
<dbReference type="InterPro" id="IPR006047">
    <property type="entry name" value="GH13_cat_dom"/>
</dbReference>
<name>A0ABR4JLV7_9EURO</name>
<sequence>MPVATDLPWWKEACIYQIYPASFKDSNGDGIGDIPGIISKLDHIKSLGVDAIWICPMFASPQCDMGYDISDYEAVYPPYGTVDDMERLITECHARSLRVLLDLVINHTSHLHAWFQESRSSKNNPKRDWYIWRPPTYATDGQRRPPNNWRAAFEGSVWEWDEHTQEYYLHYFAPEQPDLNWDNPATRAAIYESAMRFWLRKGIDGFRVDTANLYSKNTQFPNAAVTDLLSPWQPAFELFCNGPRIHEYIRELNQVLGEFGAMTVGELPCTPDVAKVLKYVSEKERQLNMVFQFEIVELGSGIIDRYNTVPRNWELTHLKAAVQQVQCFLAGTDGWTATFLENHDQARSVSRFGCDETPGLRASSAKMLAIFLAGLSGTLFLHQGQEIGMVNAPITWPISEYKDIASINYYNAVKNQTNGDAAALQRAKVGLQHIARDHGRLPMQWDSTFNAGFTEAVQSWMRVHDNYADINVERQNPDAGSVLSFWKSMLRLRKEQADVLVYGDFRIIDESNENIFIYEKKAGDKCAYVVLNFTREVRHIDLHSIFDIGQFKLIAQSSDHVSLNRLDPFEGRLYVKEDNNEAYVPNGI</sequence>
<dbReference type="Gene3D" id="3.20.20.80">
    <property type="entry name" value="Glycosidases"/>
    <property type="match status" value="1"/>
</dbReference>
<organism evidence="4 5">
    <name type="scientific">Aspergillus pseudoustus</name>
    <dbReference type="NCBI Taxonomy" id="1810923"/>
    <lineage>
        <taxon>Eukaryota</taxon>
        <taxon>Fungi</taxon>
        <taxon>Dikarya</taxon>
        <taxon>Ascomycota</taxon>
        <taxon>Pezizomycotina</taxon>
        <taxon>Eurotiomycetes</taxon>
        <taxon>Eurotiomycetidae</taxon>
        <taxon>Eurotiales</taxon>
        <taxon>Aspergillaceae</taxon>
        <taxon>Aspergillus</taxon>
        <taxon>Aspergillus subgen. Nidulantes</taxon>
    </lineage>
</organism>
<dbReference type="Pfam" id="PF00128">
    <property type="entry name" value="Alpha-amylase"/>
    <property type="match status" value="1"/>
</dbReference>
<evidence type="ECO:0000256" key="1">
    <source>
        <dbReference type="ARBA" id="ARBA00008061"/>
    </source>
</evidence>
<dbReference type="Proteomes" id="UP001610446">
    <property type="component" value="Unassembled WGS sequence"/>
</dbReference>
<accession>A0ABR4JLV7</accession>
<dbReference type="Gene3D" id="3.90.400.10">
    <property type="entry name" value="Oligo-1,6-glucosidase, Domain 2"/>
    <property type="match status" value="1"/>
</dbReference>
<evidence type="ECO:0000313" key="5">
    <source>
        <dbReference type="Proteomes" id="UP001610446"/>
    </source>
</evidence>
<dbReference type="SMART" id="SM00642">
    <property type="entry name" value="Aamy"/>
    <property type="match status" value="1"/>
</dbReference>
<comment type="caution">
    <text evidence="4">The sequence shown here is derived from an EMBL/GenBank/DDBJ whole genome shotgun (WGS) entry which is preliminary data.</text>
</comment>
<comment type="similarity">
    <text evidence="1">Belongs to the glycosyl hydrolase 13 family.</text>
</comment>
<dbReference type="Gene3D" id="2.60.40.1180">
    <property type="entry name" value="Golgi alpha-mannosidase II"/>
    <property type="match status" value="1"/>
</dbReference>
<evidence type="ECO:0000259" key="3">
    <source>
        <dbReference type="SMART" id="SM00642"/>
    </source>
</evidence>
<dbReference type="GO" id="GO:0016787">
    <property type="term" value="F:hydrolase activity"/>
    <property type="evidence" value="ECO:0007669"/>
    <property type="project" value="UniProtKB-KW"/>
</dbReference>
<dbReference type="EMBL" id="JBFXLU010000125">
    <property type="protein sequence ID" value="KAL2840057.1"/>
    <property type="molecule type" value="Genomic_DNA"/>
</dbReference>
<dbReference type="SUPFAM" id="SSF51445">
    <property type="entry name" value="(Trans)glycosidases"/>
    <property type="match status" value="1"/>
</dbReference>
<evidence type="ECO:0000313" key="4">
    <source>
        <dbReference type="EMBL" id="KAL2840057.1"/>
    </source>
</evidence>
<dbReference type="InterPro" id="IPR045857">
    <property type="entry name" value="O16G_dom_2"/>
</dbReference>
<dbReference type="CDD" id="cd11333">
    <property type="entry name" value="AmyAc_SI_OligoGlu_DGase"/>
    <property type="match status" value="1"/>
</dbReference>
<feature type="domain" description="Glycosyl hydrolase family 13 catalytic" evidence="3">
    <location>
        <begin position="17"/>
        <end position="440"/>
    </location>
</feature>
<proteinExistence type="inferred from homology"/>
<dbReference type="PANTHER" id="PTHR10357:SF179">
    <property type="entry name" value="NEUTRAL AND BASIC AMINO ACID TRANSPORT PROTEIN RBAT"/>
    <property type="match status" value="1"/>
</dbReference>
<dbReference type="InterPro" id="IPR013780">
    <property type="entry name" value="Glyco_hydro_b"/>
</dbReference>
<dbReference type="InterPro" id="IPR017853">
    <property type="entry name" value="GH"/>
</dbReference>
<evidence type="ECO:0000256" key="2">
    <source>
        <dbReference type="ARBA" id="ARBA00026248"/>
    </source>
</evidence>
<dbReference type="PANTHER" id="PTHR10357">
    <property type="entry name" value="ALPHA-AMYLASE FAMILY MEMBER"/>
    <property type="match status" value="1"/>
</dbReference>
<gene>
    <name evidence="4" type="ORF">BJY01DRAFT_250184</name>
</gene>
<keyword evidence="5" id="KW-1185">Reference proteome</keyword>